<dbReference type="InterPro" id="IPR001261">
    <property type="entry name" value="ArgE/DapE_CS"/>
</dbReference>
<dbReference type="PROSITE" id="PS00758">
    <property type="entry name" value="ARGE_DAPE_CPG2_1"/>
    <property type="match status" value="1"/>
</dbReference>
<sequence length="537" mass="56796">MSARGLGTVGFVALFAVGLQVGILVKHSLNVKAPEAPEPVACPAFDHGAALDRFRRLLTFPTVSSKDTADHVTDHEALRGLLAHLEAAYPAVWRTMTVEEVGAGGYSRLLTWRGSDPSLEPVLFISHYDVVPVTPGTEGEWKHGPFSGDVADGYVWGRGTIDIKFSVAALLEAASALLEGGLAQPTRTLMFAFGHDEEVGGGLGANATAKLLAARGVRLAAVLDEGGAVLADGMRPFVTSRPVALVGLAEKGYSVVRVVLRSPGGHASMPPIDGTDIGSQVWRLYSALLLLQPPTQLAAPVTDMLRELAPYAPPLVRPLLANADARQSWLVNRLLGFAFRRLLSRDTAAMVTDTLATTRLIAGVADNVLPQEGVVSFNVRVLPGHTPGQVVEHLQRSVRLARLSGAQVQLEEEGAWGGSAVTRAAGRPFQLLRRAIQESWPRPAGQPGAAIPVIPMLVMGGTDSKHYAPLSAGGVMRFIPFALNKTAGDLGLIHGTNERVPADDFRKAVCVYARALQLLGSDWSEEAAGQGRPAAAA</sequence>
<dbReference type="Pfam" id="PF01546">
    <property type="entry name" value="Peptidase_M20"/>
    <property type="match status" value="1"/>
</dbReference>
<dbReference type="OrthoDB" id="3064516at2759"/>
<keyword evidence="5" id="KW-0862">Zinc</keyword>
<dbReference type="InterPro" id="IPR002933">
    <property type="entry name" value="Peptidase_M20"/>
</dbReference>
<dbReference type="PANTHER" id="PTHR45962:SF1">
    <property type="entry name" value="N-FATTY-ACYL-AMINO ACID SYNTHASE_HYDROLASE PM20D1"/>
    <property type="match status" value="1"/>
</dbReference>
<evidence type="ECO:0000313" key="7">
    <source>
        <dbReference type="Proteomes" id="UP000650467"/>
    </source>
</evidence>
<gene>
    <name evidence="6" type="ORF">HXX76_000521</name>
</gene>
<dbReference type="GO" id="GO:0008233">
    <property type="term" value="F:peptidase activity"/>
    <property type="evidence" value="ECO:0007669"/>
    <property type="project" value="UniProtKB-KW"/>
</dbReference>
<keyword evidence="2" id="KW-0645">Protease</keyword>
<dbReference type="SUPFAM" id="SSF53187">
    <property type="entry name" value="Zn-dependent exopeptidases"/>
    <property type="match status" value="1"/>
</dbReference>
<dbReference type="InterPro" id="IPR047177">
    <property type="entry name" value="Pept_M20A"/>
</dbReference>
<evidence type="ECO:0000256" key="3">
    <source>
        <dbReference type="ARBA" id="ARBA00022723"/>
    </source>
</evidence>
<keyword evidence="4" id="KW-0378">Hydrolase</keyword>
<evidence type="ECO:0000256" key="1">
    <source>
        <dbReference type="ARBA" id="ARBA00006247"/>
    </source>
</evidence>
<evidence type="ECO:0000256" key="4">
    <source>
        <dbReference type="ARBA" id="ARBA00022801"/>
    </source>
</evidence>
<evidence type="ECO:0000313" key="6">
    <source>
        <dbReference type="EMBL" id="KAG2445918.1"/>
    </source>
</evidence>
<dbReference type="Gene3D" id="3.40.630.10">
    <property type="entry name" value="Zn peptidases"/>
    <property type="match status" value="1"/>
</dbReference>
<name>A0A835WEH9_CHLIN</name>
<reference evidence="6" key="1">
    <citation type="journal article" date="2020" name="bioRxiv">
        <title>Comparative genomics of Chlamydomonas.</title>
        <authorList>
            <person name="Craig R.J."/>
            <person name="Hasan A.R."/>
            <person name="Ness R.W."/>
            <person name="Keightley P.D."/>
        </authorList>
    </citation>
    <scope>NUCLEOTIDE SEQUENCE</scope>
    <source>
        <strain evidence="6">SAG 7.73</strain>
    </source>
</reference>
<keyword evidence="3" id="KW-0479">Metal-binding</keyword>
<organism evidence="6 7">
    <name type="scientific">Chlamydomonas incerta</name>
    <dbReference type="NCBI Taxonomy" id="51695"/>
    <lineage>
        <taxon>Eukaryota</taxon>
        <taxon>Viridiplantae</taxon>
        <taxon>Chlorophyta</taxon>
        <taxon>core chlorophytes</taxon>
        <taxon>Chlorophyceae</taxon>
        <taxon>CS clade</taxon>
        <taxon>Chlamydomonadales</taxon>
        <taxon>Chlamydomonadaceae</taxon>
        <taxon>Chlamydomonas</taxon>
    </lineage>
</organism>
<dbReference type="Gene3D" id="3.30.70.360">
    <property type="match status" value="1"/>
</dbReference>
<dbReference type="GO" id="GO:0046872">
    <property type="term" value="F:metal ion binding"/>
    <property type="evidence" value="ECO:0007669"/>
    <property type="project" value="UniProtKB-KW"/>
</dbReference>
<dbReference type="InterPro" id="IPR036264">
    <property type="entry name" value="Bact_exopeptidase_dim_dom"/>
</dbReference>
<proteinExistence type="inferred from homology"/>
<comment type="similarity">
    <text evidence="1">Belongs to the peptidase M20A family.</text>
</comment>
<dbReference type="PANTHER" id="PTHR45962">
    <property type="entry name" value="N-FATTY-ACYL-AMINO ACID SYNTHASE/HYDROLASE PM20D1"/>
    <property type="match status" value="1"/>
</dbReference>
<evidence type="ECO:0000256" key="5">
    <source>
        <dbReference type="ARBA" id="ARBA00022833"/>
    </source>
</evidence>
<dbReference type="SUPFAM" id="SSF55031">
    <property type="entry name" value="Bacterial exopeptidase dimerisation domain"/>
    <property type="match status" value="1"/>
</dbReference>
<comment type="caution">
    <text evidence="6">The sequence shown here is derived from an EMBL/GenBank/DDBJ whole genome shotgun (WGS) entry which is preliminary data.</text>
</comment>
<accession>A0A835WEH9</accession>
<protein>
    <recommendedName>
        <fullName evidence="8">Peptidase M20 dimerisation domain-containing protein</fullName>
    </recommendedName>
</protein>
<dbReference type="GO" id="GO:0006508">
    <property type="term" value="P:proteolysis"/>
    <property type="evidence" value="ECO:0007669"/>
    <property type="project" value="UniProtKB-KW"/>
</dbReference>
<dbReference type="Proteomes" id="UP000650467">
    <property type="component" value="Unassembled WGS sequence"/>
</dbReference>
<dbReference type="Gene3D" id="1.10.150.900">
    <property type="match status" value="1"/>
</dbReference>
<evidence type="ECO:0000256" key="2">
    <source>
        <dbReference type="ARBA" id="ARBA00022670"/>
    </source>
</evidence>
<evidence type="ECO:0008006" key="8">
    <source>
        <dbReference type="Google" id="ProtNLM"/>
    </source>
</evidence>
<dbReference type="AlphaFoldDB" id="A0A835WEH9"/>
<keyword evidence="7" id="KW-1185">Reference proteome</keyword>
<dbReference type="EMBL" id="JAEHOC010000001">
    <property type="protein sequence ID" value="KAG2445918.1"/>
    <property type="molecule type" value="Genomic_DNA"/>
</dbReference>